<feature type="transmembrane region" description="Helical" evidence="9">
    <location>
        <begin position="195"/>
        <end position="215"/>
    </location>
</feature>
<evidence type="ECO:0000313" key="12">
    <source>
        <dbReference type="Proteomes" id="UP000243579"/>
    </source>
</evidence>
<feature type="transmembrane region" description="Helical" evidence="9">
    <location>
        <begin position="728"/>
        <end position="748"/>
    </location>
</feature>
<feature type="transmembrane region" description="Helical" evidence="9">
    <location>
        <begin position="166"/>
        <end position="183"/>
    </location>
</feature>
<dbReference type="GO" id="GO:0005509">
    <property type="term" value="F:calcium ion binding"/>
    <property type="evidence" value="ECO:0007669"/>
    <property type="project" value="InterPro"/>
</dbReference>
<feature type="transmembrane region" description="Helical" evidence="9">
    <location>
        <begin position="109"/>
        <end position="127"/>
    </location>
</feature>
<dbReference type="CDD" id="cd00051">
    <property type="entry name" value="EFh"/>
    <property type="match status" value="1"/>
</dbReference>
<evidence type="ECO:0000259" key="10">
    <source>
        <dbReference type="PROSITE" id="PS50222"/>
    </source>
</evidence>
<dbReference type="PANTHER" id="PTHR30509">
    <property type="entry name" value="P-HYDROXYBENZOIC ACID EFFLUX PUMP SUBUNIT-RELATED"/>
    <property type="match status" value="1"/>
</dbReference>
<feature type="region of interest" description="Disordered" evidence="8">
    <location>
        <begin position="1"/>
        <end position="79"/>
    </location>
</feature>
<keyword evidence="12" id="KW-1185">Reference proteome</keyword>
<dbReference type="SUPFAM" id="SSF47473">
    <property type="entry name" value="EF-hand"/>
    <property type="match status" value="1"/>
</dbReference>
<evidence type="ECO:0000256" key="5">
    <source>
        <dbReference type="ARBA" id="ARBA00022989"/>
    </source>
</evidence>
<sequence>MESPIKYHALATPADAPRGSEDGSLRQRSLSRHGSSTGMLPPISVVTRESLPSKPSMGGRRESRMSRASRSGRSGKEDALGKLKINMGKERTVGANNRFRPDFKFNMELALRTAVGVIIASMVQTAYNPSTQASTGYVPTPTQVNGSIITVPEKLHKKQWFFFPEWYILGGLTYVATATIFSCGKNIGSTVREIYQQICGVGVAFLYNYAIFSVFQPELFASLAEANKAVNDNRMTWITKSFSGTPYYVHQGDFYTILPFIMVFTFVMLMIPVENNTRKFAIGNNLYFALTLVSPNDFIDPSKLKGFNDPYYTSENILKNLAVYMLLGVLGACIALFVLWVPYPIFAIRRLQKETLSAADTVQDLLNLIVDSYCFKNKDVEHMNFLKLKLKRKFDMAMAKRDAMTALLNDVWWEQSVGLHYFLTFRTSVTKPYMELYASLIDNLRAMTQAIQLERYERLHMSFMKKLQKDVYMIQLKATTVLNEISKEIHLNNRKLDLSELQELERQMEKLLQDFQKTQTKIYHKENPTTTDVEGNIPLNLFLFSLQSFCTTLVEFQDAYNNKDHKTRSRMKKFFKNTVLAYFDSSKYTKLKFQNAFKIWFAILAGCFFSVYVFGYSSTTASTVAYVMGNRIGGSFSVTVNRVGGVVAGSIIPSVFLFFICSYGCASHAVVVFFTNAILFVWVTFSMYIKWKGGYEAYAGLVAAYVAAGVLLKGCACESKTITPISSYSNLCQMSLGIILFIFVELVFCPQSAIGLLRENVQKQMKLAQEAFTTLFEQNLSSEGAVDKEKMDDVKSIVTKKVPALLTEQVSLLREASFEPLLWKPAFSYQKYEAVLDCCQRLLNNTLILYKLVSWFQFRKEQKLADGVALEKKLKLDEIIRASVHTEHVVTTKEAWAFSTKELGAAIHDTFDTLHALFGEDFRYADADQTALFMQMKEAFRLADTDCSGEIDADEVKTMLQHIFAQSGAMKVEAIDDYVADFMNIVDADRSGKVSFEEFMEALENGLKLEVEVFQHKSRPLALAAITETDEVTVNVHALEHQQSSPAKMSPMTRSHDMLNVDSFSLLDIAKTMRASYAEWLMEKKRYEKVSMEELLLLNCLISGVSGIARNLALLEEMTVQQ</sequence>
<reference evidence="11 12" key="1">
    <citation type="journal article" date="2014" name="Genome Biol. Evol.">
        <title>The secreted proteins of Achlya hypogyna and Thraustotheca clavata identify the ancestral oomycete secretome and reveal gene acquisitions by horizontal gene transfer.</title>
        <authorList>
            <person name="Misner I."/>
            <person name="Blouin N."/>
            <person name="Leonard G."/>
            <person name="Richards T.A."/>
            <person name="Lane C.E."/>
        </authorList>
    </citation>
    <scope>NUCLEOTIDE SEQUENCE [LARGE SCALE GENOMIC DNA]</scope>
    <source>
        <strain evidence="11 12">ATCC 48635</strain>
    </source>
</reference>
<dbReference type="GO" id="GO:0005886">
    <property type="term" value="C:plasma membrane"/>
    <property type="evidence" value="ECO:0007669"/>
    <property type="project" value="UniProtKB-SubCell"/>
</dbReference>
<keyword evidence="3 9" id="KW-0812">Transmembrane</keyword>
<evidence type="ECO:0000256" key="9">
    <source>
        <dbReference type="SAM" id="Phobius"/>
    </source>
</evidence>
<evidence type="ECO:0000256" key="1">
    <source>
        <dbReference type="ARBA" id="ARBA00004651"/>
    </source>
</evidence>
<feature type="transmembrane region" description="Helical" evidence="9">
    <location>
        <begin position="597"/>
        <end position="616"/>
    </location>
</feature>
<organism evidence="11 12">
    <name type="scientific">Achlya hypogyna</name>
    <name type="common">Oomycete</name>
    <name type="synonym">Protoachlya hypogyna</name>
    <dbReference type="NCBI Taxonomy" id="1202772"/>
    <lineage>
        <taxon>Eukaryota</taxon>
        <taxon>Sar</taxon>
        <taxon>Stramenopiles</taxon>
        <taxon>Oomycota</taxon>
        <taxon>Saprolegniomycetes</taxon>
        <taxon>Saprolegniales</taxon>
        <taxon>Achlyaceae</taxon>
        <taxon>Achlya</taxon>
    </lineage>
</organism>
<dbReference type="Gene3D" id="1.10.238.10">
    <property type="entry name" value="EF-hand"/>
    <property type="match status" value="1"/>
</dbReference>
<dbReference type="STRING" id="1202772.A0A1V9YG86"/>
<feature type="transmembrane region" description="Helical" evidence="9">
    <location>
        <begin position="321"/>
        <end position="343"/>
    </location>
</feature>
<evidence type="ECO:0000313" key="11">
    <source>
        <dbReference type="EMBL" id="OQR84667.1"/>
    </source>
</evidence>
<comment type="caution">
    <text evidence="11">The sequence shown here is derived from an EMBL/GenBank/DDBJ whole genome shotgun (WGS) entry which is preliminary data.</text>
</comment>
<dbReference type="PROSITE" id="PS00018">
    <property type="entry name" value="EF_HAND_1"/>
    <property type="match status" value="2"/>
</dbReference>
<evidence type="ECO:0000256" key="6">
    <source>
        <dbReference type="ARBA" id="ARBA00023136"/>
    </source>
</evidence>
<evidence type="ECO:0000256" key="3">
    <source>
        <dbReference type="ARBA" id="ARBA00022692"/>
    </source>
</evidence>
<dbReference type="PROSITE" id="PS50222">
    <property type="entry name" value="EF_HAND_2"/>
    <property type="match status" value="2"/>
</dbReference>
<feature type="domain" description="EF-hand" evidence="10">
    <location>
        <begin position="931"/>
        <end position="966"/>
    </location>
</feature>
<feature type="compositionally biased region" description="Polar residues" evidence="8">
    <location>
        <begin position="26"/>
        <end position="38"/>
    </location>
</feature>
<proteinExistence type="predicted"/>
<dbReference type="EMBL" id="JNBR01001841">
    <property type="protein sequence ID" value="OQR84667.1"/>
    <property type="molecule type" value="Genomic_DNA"/>
</dbReference>
<dbReference type="Pfam" id="PF13499">
    <property type="entry name" value="EF-hand_7"/>
    <property type="match status" value="1"/>
</dbReference>
<comment type="subcellular location">
    <subcellularLocation>
        <location evidence="1">Cell membrane</location>
        <topology evidence="1">Multi-pass membrane protein</topology>
    </subcellularLocation>
</comment>
<dbReference type="PANTHER" id="PTHR30509:SF9">
    <property type="entry name" value="MULTIDRUG RESISTANCE PROTEIN MDTO"/>
    <property type="match status" value="1"/>
</dbReference>
<name>A0A1V9YG86_ACHHY</name>
<dbReference type="Proteomes" id="UP000243579">
    <property type="component" value="Unassembled WGS sequence"/>
</dbReference>
<keyword evidence="5 9" id="KW-1133">Transmembrane helix</keyword>
<evidence type="ECO:0000256" key="8">
    <source>
        <dbReference type="SAM" id="MobiDB-lite"/>
    </source>
</evidence>
<feature type="domain" description="EF-hand" evidence="10">
    <location>
        <begin position="974"/>
        <end position="1009"/>
    </location>
</feature>
<protein>
    <submittedName>
        <fullName evidence="11">Transmembrane protein</fullName>
    </submittedName>
</protein>
<dbReference type="SMART" id="SM00054">
    <property type="entry name" value="EFh"/>
    <property type="match status" value="2"/>
</dbReference>
<feature type="transmembrane region" description="Helical" evidence="9">
    <location>
        <begin position="670"/>
        <end position="691"/>
    </location>
</feature>
<dbReference type="AlphaFoldDB" id="A0A1V9YG86"/>
<evidence type="ECO:0000256" key="7">
    <source>
        <dbReference type="SAM" id="Coils"/>
    </source>
</evidence>
<keyword evidence="2" id="KW-1003">Cell membrane</keyword>
<dbReference type="OrthoDB" id="191686at2759"/>
<dbReference type="InterPro" id="IPR011992">
    <property type="entry name" value="EF-hand-dom_pair"/>
</dbReference>
<evidence type="ECO:0000256" key="4">
    <source>
        <dbReference type="ARBA" id="ARBA00022837"/>
    </source>
</evidence>
<dbReference type="InterPro" id="IPR018247">
    <property type="entry name" value="EF_Hand_1_Ca_BS"/>
</dbReference>
<feature type="transmembrane region" description="Helical" evidence="9">
    <location>
        <begin position="254"/>
        <end position="273"/>
    </location>
</feature>
<feature type="transmembrane region" description="Helical" evidence="9">
    <location>
        <begin position="643"/>
        <end position="663"/>
    </location>
</feature>
<dbReference type="InterPro" id="IPR002048">
    <property type="entry name" value="EF_hand_dom"/>
</dbReference>
<keyword evidence="7" id="KW-0175">Coiled coil</keyword>
<feature type="transmembrane region" description="Helical" evidence="9">
    <location>
        <begin position="697"/>
        <end position="716"/>
    </location>
</feature>
<feature type="transmembrane region" description="Helical" evidence="9">
    <location>
        <begin position="280"/>
        <end position="299"/>
    </location>
</feature>
<keyword evidence="6 9" id="KW-0472">Membrane</keyword>
<gene>
    <name evidence="11" type="ORF">ACHHYP_13092</name>
</gene>
<evidence type="ECO:0000256" key="2">
    <source>
        <dbReference type="ARBA" id="ARBA00022475"/>
    </source>
</evidence>
<keyword evidence="4" id="KW-0106">Calcium</keyword>
<accession>A0A1V9YG86</accession>
<feature type="coiled-coil region" evidence="7">
    <location>
        <begin position="494"/>
        <end position="521"/>
    </location>
</feature>